<feature type="domain" description="Pyridoxamine kinase/Phosphomethylpyrimidine kinase" evidence="7">
    <location>
        <begin position="11"/>
        <end position="258"/>
    </location>
</feature>
<name>A0A7M1LKW9_9BACT</name>
<dbReference type="Pfam" id="PF08543">
    <property type="entry name" value="Phos_pyr_kin"/>
    <property type="match status" value="1"/>
</dbReference>
<keyword evidence="9" id="KW-1185">Reference proteome</keyword>
<dbReference type="GO" id="GO:0005829">
    <property type="term" value="C:cytosol"/>
    <property type="evidence" value="ECO:0007669"/>
    <property type="project" value="TreeGrafter"/>
</dbReference>
<dbReference type="GO" id="GO:0009229">
    <property type="term" value="P:thiamine diphosphate biosynthetic process"/>
    <property type="evidence" value="ECO:0007669"/>
    <property type="project" value="UniProtKB-UniPathway"/>
</dbReference>
<evidence type="ECO:0000313" key="9">
    <source>
        <dbReference type="Proteomes" id="UP000594749"/>
    </source>
</evidence>
<dbReference type="AlphaFoldDB" id="A0A7M1LKW9"/>
<reference evidence="8 9" key="1">
    <citation type="submission" date="2020-10" db="EMBL/GenBank/DDBJ databases">
        <title>Campylobacter and Helicobacter PacBio genomes.</title>
        <authorList>
            <person name="Lane C."/>
        </authorList>
    </citation>
    <scope>NUCLEOTIDE SEQUENCE [LARGE SCALE GENOMIC DNA]</scope>
    <source>
        <strain evidence="8 9">2016D-0077</strain>
    </source>
</reference>
<comment type="pathway">
    <text evidence="1">Cofactor biosynthesis; thiamine diphosphate biosynthesis.</text>
</comment>
<dbReference type="FunFam" id="3.40.1190.20:FF:000003">
    <property type="entry name" value="Phosphomethylpyrimidine kinase ThiD"/>
    <property type="match status" value="1"/>
</dbReference>
<dbReference type="GO" id="GO:0005524">
    <property type="term" value="F:ATP binding"/>
    <property type="evidence" value="ECO:0007669"/>
    <property type="project" value="UniProtKB-KW"/>
</dbReference>
<dbReference type="PANTHER" id="PTHR20858">
    <property type="entry name" value="PHOSPHOMETHYLPYRIMIDINE KINASE"/>
    <property type="match status" value="1"/>
</dbReference>
<dbReference type="Gene3D" id="3.40.1190.20">
    <property type="match status" value="1"/>
</dbReference>
<dbReference type="InterPro" id="IPR004399">
    <property type="entry name" value="HMP/HMP-P_kinase_dom"/>
</dbReference>
<evidence type="ECO:0000256" key="5">
    <source>
        <dbReference type="ARBA" id="ARBA00022777"/>
    </source>
</evidence>
<evidence type="ECO:0000313" key="8">
    <source>
        <dbReference type="EMBL" id="QOQ88165.1"/>
    </source>
</evidence>
<dbReference type="PANTHER" id="PTHR20858:SF17">
    <property type="entry name" value="HYDROXYMETHYLPYRIMIDINE_PHOSPHOMETHYLPYRIMIDINE KINASE THI20-RELATED"/>
    <property type="match status" value="1"/>
</dbReference>
<organism evidence="8 9">
    <name type="scientific">Campylobacter corcagiensis</name>
    <dbReference type="NCBI Taxonomy" id="1448857"/>
    <lineage>
        <taxon>Bacteria</taxon>
        <taxon>Pseudomonadati</taxon>
        <taxon>Campylobacterota</taxon>
        <taxon>Epsilonproteobacteria</taxon>
        <taxon>Campylobacterales</taxon>
        <taxon>Campylobacteraceae</taxon>
        <taxon>Campylobacter</taxon>
    </lineage>
</organism>
<dbReference type="Proteomes" id="UP000594749">
    <property type="component" value="Chromosome"/>
</dbReference>
<evidence type="ECO:0000256" key="2">
    <source>
        <dbReference type="ARBA" id="ARBA00012135"/>
    </source>
</evidence>
<evidence type="ECO:0000256" key="1">
    <source>
        <dbReference type="ARBA" id="ARBA00004948"/>
    </source>
</evidence>
<evidence type="ECO:0000256" key="4">
    <source>
        <dbReference type="ARBA" id="ARBA00022741"/>
    </source>
</evidence>
<protein>
    <recommendedName>
        <fullName evidence="2">hydroxymethylpyrimidine kinase</fullName>
        <ecNumber evidence="2">2.7.1.49</ecNumber>
    </recommendedName>
</protein>
<dbReference type="GO" id="GO:0009228">
    <property type="term" value="P:thiamine biosynthetic process"/>
    <property type="evidence" value="ECO:0007669"/>
    <property type="project" value="InterPro"/>
</dbReference>
<accession>A0A7M1LKW9</accession>
<dbReference type="InterPro" id="IPR013749">
    <property type="entry name" value="PM/HMP-P_kinase-1"/>
</dbReference>
<dbReference type="CDD" id="cd01169">
    <property type="entry name" value="HMPP_kinase"/>
    <property type="match status" value="1"/>
</dbReference>
<evidence type="ECO:0000259" key="7">
    <source>
        <dbReference type="Pfam" id="PF08543"/>
    </source>
</evidence>
<dbReference type="EC" id="2.7.1.49" evidence="2"/>
<evidence type="ECO:0000256" key="6">
    <source>
        <dbReference type="ARBA" id="ARBA00022840"/>
    </source>
</evidence>
<sequence>MKNVLSIAGVDPSGGAGLIADLKVFIAHQTYAMGVVTATTAQNTQGIYGMDLVDTKIIADGIKAIFDDIKVNAVKIGVVPSVDIIKTVASSLQNLKDSGKLPAVVLDPVMACKNGDIWLEGDSKKAIVEYLFPLATIITPNRFEASEITGIKVNCVDSAKNAAKELLKLGTKAVFLKLGDIDGKSVDIFYDGDEFLELTTKRLDTNSTHGSGCSLSSAIAANLANGLSLKDAVKNAQEYVFEAIKTAPLIGSGCNPVNHFYNFYN</sequence>
<dbReference type="GO" id="GO:0008972">
    <property type="term" value="F:phosphomethylpyrimidine kinase activity"/>
    <property type="evidence" value="ECO:0007669"/>
    <property type="project" value="InterPro"/>
</dbReference>
<dbReference type="RefSeq" id="WP_172658580.1">
    <property type="nucleotide sequence ID" value="NZ_CP053842.1"/>
</dbReference>
<dbReference type="NCBIfam" id="TIGR00097">
    <property type="entry name" value="HMP-P_kinase"/>
    <property type="match status" value="1"/>
</dbReference>
<proteinExistence type="predicted"/>
<gene>
    <name evidence="8" type="primary">thiD</name>
    <name evidence="8" type="ORF">IMC76_05770</name>
</gene>
<dbReference type="SUPFAM" id="SSF53613">
    <property type="entry name" value="Ribokinase-like"/>
    <property type="match status" value="1"/>
</dbReference>
<dbReference type="GO" id="GO:0008902">
    <property type="term" value="F:hydroxymethylpyrimidine kinase activity"/>
    <property type="evidence" value="ECO:0007669"/>
    <property type="project" value="UniProtKB-EC"/>
</dbReference>
<dbReference type="InterPro" id="IPR029056">
    <property type="entry name" value="Ribokinase-like"/>
</dbReference>
<keyword evidence="4" id="KW-0547">Nucleotide-binding</keyword>
<keyword evidence="6" id="KW-0067">ATP-binding</keyword>
<dbReference type="EMBL" id="CP063078">
    <property type="protein sequence ID" value="QOQ88165.1"/>
    <property type="molecule type" value="Genomic_DNA"/>
</dbReference>
<dbReference type="UniPathway" id="UPA00060">
    <property type="reaction ID" value="UER00138"/>
</dbReference>
<keyword evidence="3 8" id="KW-0808">Transferase</keyword>
<evidence type="ECO:0000256" key="3">
    <source>
        <dbReference type="ARBA" id="ARBA00022679"/>
    </source>
</evidence>
<keyword evidence="5 8" id="KW-0418">Kinase</keyword>